<gene>
    <name evidence="2" type="ORF">K470DRAFT_75713</name>
</gene>
<dbReference type="Proteomes" id="UP000799421">
    <property type="component" value="Unassembled WGS sequence"/>
</dbReference>
<protein>
    <submittedName>
        <fullName evidence="2">Uncharacterized protein</fullName>
    </submittedName>
</protein>
<organism evidence="2 3">
    <name type="scientific">Piedraia hortae CBS 480.64</name>
    <dbReference type="NCBI Taxonomy" id="1314780"/>
    <lineage>
        <taxon>Eukaryota</taxon>
        <taxon>Fungi</taxon>
        <taxon>Dikarya</taxon>
        <taxon>Ascomycota</taxon>
        <taxon>Pezizomycotina</taxon>
        <taxon>Dothideomycetes</taxon>
        <taxon>Dothideomycetidae</taxon>
        <taxon>Capnodiales</taxon>
        <taxon>Piedraiaceae</taxon>
        <taxon>Piedraia</taxon>
    </lineage>
</organism>
<feature type="region of interest" description="Disordered" evidence="1">
    <location>
        <begin position="84"/>
        <end position="164"/>
    </location>
</feature>
<accession>A0A6A7BZM9</accession>
<dbReference type="AlphaFoldDB" id="A0A6A7BZM9"/>
<evidence type="ECO:0000313" key="3">
    <source>
        <dbReference type="Proteomes" id="UP000799421"/>
    </source>
</evidence>
<feature type="region of interest" description="Disordered" evidence="1">
    <location>
        <begin position="1"/>
        <end position="66"/>
    </location>
</feature>
<name>A0A6A7BZM9_9PEZI</name>
<dbReference type="PROSITE" id="PS51257">
    <property type="entry name" value="PROKAR_LIPOPROTEIN"/>
    <property type="match status" value="1"/>
</dbReference>
<evidence type="ECO:0000313" key="2">
    <source>
        <dbReference type="EMBL" id="KAF2860179.1"/>
    </source>
</evidence>
<feature type="compositionally biased region" description="Basic residues" evidence="1">
    <location>
        <begin position="1"/>
        <end position="15"/>
    </location>
</feature>
<sequence length="164" mass="17626">MQPIRKMLRSIKSGKRKGDVKSMNTGSSSTLGCVYELPGASPTPENKVDCDRASSEGDAPRTVPTSYTDAAKGMYQHLPTLHAFNNVPPTVEDRSQPLRSSAEQDENGRDPQPDSPRQPLTQAYGNGVADTQTSLSRPQAPTALGMSATSGPLGDFYETELRSE</sequence>
<feature type="compositionally biased region" description="Polar residues" evidence="1">
    <location>
        <begin position="118"/>
        <end position="139"/>
    </location>
</feature>
<feature type="compositionally biased region" description="Polar residues" evidence="1">
    <location>
        <begin position="22"/>
        <end position="31"/>
    </location>
</feature>
<proteinExistence type="predicted"/>
<feature type="compositionally biased region" description="Basic and acidic residues" evidence="1">
    <location>
        <begin position="46"/>
        <end position="59"/>
    </location>
</feature>
<evidence type="ECO:0000256" key="1">
    <source>
        <dbReference type="SAM" id="MobiDB-lite"/>
    </source>
</evidence>
<reference evidence="2" key="1">
    <citation type="journal article" date="2020" name="Stud. Mycol.">
        <title>101 Dothideomycetes genomes: a test case for predicting lifestyles and emergence of pathogens.</title>
        <authorList>
            <person name="Haridas S."/>
            <person name="Albert R."/>
            <person name="Binder M."/>
            <person name="Bloem J."/>
            <person name="Labutti K."/>
            <person name="Salamov A."/>
            <person name="Andreopoulos B."/>
            <person name="Baker S."/>
            <person name="Barry K."/>
            <person name="Bills G."/>
            <person name="Bluhm B."/>
            <person name="Cannon C."/>
            <person name="Castanera R."/>
            <person name="Culley D."/>
            <person name="Daum C."/>
            <person name="Ezra D."/>
            <person name="Gonzalez J."/>
            <person name="Henrissat B."/>
            <person name="Kuo A."/>
            <person name="Liang C."/>
            <person name="Lipzen A."/>
            <person name="Lutzoni F."/>
            <person name="Magnuson J."/>
            <person name="Mondo S."/>
            <person name="Nolan M."/>
            <person name="Ohm R."/>
            <person name="Pangilinan J."/>
            <person name="Park H.-J."/>
            <person name="Ramirez L."/>
            <person name="Alfaro M."/>
            <person name="Sun H."/>
            <person name="Tritt A."/>
            <person name="Yoshinaga Y."/>
            <person name="Zwiers L.-H."/>
            <person name="Turgeon B."/>
            <person name="Goodwin S."/>
            <person name="Spatafora J."/>
            <person name="Crous P."/>
            <person name="Grigoriev I."/>
        </authorList>
    </citation>
    <scope>NUCLEOTIDE SEQUENCE</scope>
    <source>
        <strain evidence="2">CBS 480.64</strain>
    </source>
</reference>
<keyword evidence="3" id="KW-1185">Reference proteome</keyword>
<dbReference type="EMBL" id="MU005984">
    <property type="protein sequence ID" value="KAF2860179.1"/>
    <property type="molecule type" value="Genomic_DNA"/>
</dbReference>